<dbReference type="GO" id="GO:0008206">
    <property type="term" value="P:bile acid metabolic process"/>
    <property type="evidence" value="ECO:0007669"/>
    <property type="project" value="UniProtKB-ARBA"/>
</dbReference>
<dbReference type="Pfam" id="PF13561">
    <property type="entry name" value="adh_short_C2"/>
    <property type="match status" value="1"/>
</dbReference>
<dbReference type="InterPro" id="IPR020904">
    <property type="entry name" value="Sc_DH/Rdtase_CS"/>
</dbReference>
<keyword evidence="5" id="KW-0560">Oxidoreductase</keyword>
<accession>A0A2T4S7V9</accession>
<evidence type="ECO:0000256" key="1">
    <source>
        <dbReference type="ARBA" id="ARBA00003200"/>
    </source>
</evidence>
<name>A0A2T4S7V9_9STAP</name>
<evidence type="ECO:0000256" key="7">
    <source>
        <dbReference type="ARBA" id="ARBA00031758"/>
    </source>
</evidence>
<evidence type="ECO:0000313" key="9">
    <source>
        <dbReference type="EMBL" id="PTK57747.1"/>
    </source>
</evidence>
<proteinExistence type="inferred from homology"/>
<comment type="function">
    <text evidence="1">Catalyzes the irreversible reduction of 2,3-butanediol to (S)-acetoin in the presence of NADH.</text>
</comment>
<reference evidence="9 10" key="1">
    <citation type="journal article" date="2016" name="Front. Microbiol.">
        <title>Comprehensive Phylogenetic Analysis of Bovine Non-aureus Staphylococci Species Based on Whole-Genome Sequencing.</title>
        <authorList>
            <person name="Naushad S."/>
            <person name="Barkema H.W."/>
            <person name="Luby C."/>
            <person name="Condas L.A."/>
            <person name="Nobrega D.B."/>
            <person name="Carson D.A."/>
            <person name="De Buck J."/>
        </authorList>
    </citation>
    <scope>NUCLEOTIDE SEQUENCE [LARGE SCALE GENOMIC DNA]</scope>
    <source>
        <strain evidence="9 10">SNUC 4337</strain>
    </source>
</reference>
<dbReference type="PANTHER" id="PTHR43639:SF1">
    <property type="entry name" value="SHORT-CHAIN DEHYDROGENASE_REDUCTASE FAMILY PROTEIN"/>
    <property type="match status" value="1"/>
</dbReference>
<dbReference type="Proteomes" id="UP000240400">
    <property type="component" value="Unassembled WGS sequence"/>
</dbReference>
<comment type="similarity">
    <text evidence="2">Belongs to the short-chain dehydrogenases/reductases (SDR) family.</text>
</comment>
<dbReference type="EC" id="1.1.1.304" evidence="3"/>
<evidence type="ECO:0000256" key="3">
    <source>
        <dbReference type="ARBA" id="ARBA00012848"/>
    </source>
</evidence>
<gene>
    <name evidence="9" type="ORF">BUZ61_12045</name>
</gene>
<protein>
    <recommendedName>
        <fullName evidence="4">Diacetyl reductase [(S)-acetoin forming]</fullName>
        <ecNumber evidence="3">1.1.1.304</ecNumber>
    </recommendedName>
    <alternativeName>
        <fullName evidence="6">Acetoin(diacetyl) reductase</fullName>
    </alternativeName>
    <alternativeName>
        <fullName evidence="7">Meso-2,3-butanediol dehydrogenase</fullName>
    </alternativeName>
</protein>
<comment type="caution">
    <text evidence="9">The sequence shown here is derived from an EMBL/GenBank/DDBJ whole genome shotgun (WGS) entry which is preliminary data.</text>
</comment>
<dbReference type="AlphaFoldDB" id="A0A2T4S7V9"/>
<dbReference type="GO" id="GO:0052588">
    <property type="term" value="F:diacetyl reductase ((S)-acetoin forming) (NAD+) activity"/>
    <property type="evidence" value="ECO:0007669"/>
    <property type="project" value="UniProtKB-EC"/>
</dbReference>
<dbReference type="RefSeq" id="WP_107644520.1">
    <property type="nucleotide sequence ID" value="NZ_PZHR01000095.1"/>
</dbReference>
<evidence type="ECO:0000256" key="6">
    <source>
        <dbReference type="ARBA" id="ARBA00029989"/>
    </source>
</evidence>
<dbReference type="EMBL" id="PZHR01000095">
    <property type="protein sequence ID" value="PTK57747.1"/>
    <property type="molecule type" value="Genomic_DNA"/>
</dbReference>
<dbReference type="InterPro" id="IPR036291">
    <property type="entry name" value="NAD(P)-bd_dom_sf"/>
</dbReference>
<dbReference type="PRINTS" id="PR00080">
    <property type="entry name" value="SDRFAMILY"/>
</dbReference>
<evidence type="ECO:0000256" key="5">
    <source>
        <dbReference type="ARBA" id="ARBA00023002"/>
    </source>
</evidence>
<dbReference type="PROSITE" id="PS00061">
    <property type="entry name" value="ADH_SHORT"/>
    <property type="match status" value="1"/>
</dbReference>
<dbReference type="SUPFAM" id="SSF51735">
    <property type="entry name" value="NAD(P)-binding Rossmann-fold domains"/>
    <property type="match status" value="1"/>
</dbReference>
<evidence type="ECO:0000256" key="4">
    <source>
        <dbReference type="ARBA" id="ARBA00016110"/>
    </source>
</evidence>
<evidence type="ECO:0000256" key="8">
    <source>
        <dbReference type="ARBA" id="ARBA00047315"/>
    </source>
</evidence>
<evidence type="ECO:0000313" key="10">
    <source>
        <dbReference type="Proteomes" id="UP000240400"/>
    </source>
</evidence>
<comment type="catalytic activity">
    <reaction evidence="8">
        <text>(S)-acetoin + NAD(+) = diacetyl + NADH + H(+)</text>
        <dbReference type="Rhea" id="RHEA:27286"/>
        <dbReference type="ChEBI" id="CHEBI:15378"/>
        <dbReference type="ChEBI" id="CHEBI:15687"/>
        <dbReference type="ChEBI" id="CHEBI:16583"/>
        <dbReference type="ChEBI" id="CHEBI:57540"/>
        <dbReference type="ChEBI" id="CHEBI:57945"/>
        <dbReference type="EC" id="1.1.1.304"/>
    </reaction>
</comment>
<dbReference type="CDD" id="cd05233">
    <property type="entry name" value="SDR_c"/>
    <property type="match status" value="1"/>
</dbReference>
<sequence length="251" mass="27218">MARLDNKIAIVTGGAGGIGSGIVRAYVKENAKVVIADIAEEKGQALSQELNNQGYDTFFIKTDLSNKASLQACVDRTIQTYGQIDILVNNAHASRMNSFLNITEDDLNLSFNTGFYATFYLCQMVIPYLKETQGNIINFGSGAAVKGDKNQGAYVVAKEAIRGITRVIANEFGAFGINANVISPIAYSEGVDEWRKDNPEYYNQVVQGIPLQKFGDVEKDIGPVAVFLGSKDAQYITGQTVMVDGGSIKLY</sequence>
<dbReference type="InterPro" id="IPR002347">
    <property type="entry name" value="SDR_fam"/>
</dbReference>
<dbReference type="PANTHER" id="PTHR43639">
    <property type="entry name" value="OXIDOREDUCTASE, SHORT-CHAIN DEHYDROGENASE/REDUCTASE FAMILY (AFU_ORTHOLOGUE AFUA_5G02870)"/>
    <property type="match status" value="1"/>
</dbReference>
<dbReference type="Gene3D" id="3.40.50.720">
    <property type="entry name" value="NAD(P)-binding Rossmann-like Domain"/>
    <property type="match status" value="1"/>
</dbReference>
<evidence type="ECO:0000256" key="2">
    <source>
        <dbReference type="ARBA" id="ARBA00006484"/>
    </source>
</evidence>
<organism evidence="9 10">
    <name type="scientific">Staphylococcus nepalensis</name>
    <dbReference type="NCBI Taxonomy" id="214473"/>
    <lineage>
        <taxon>Bacteria</taxon>
        <taxon>Bacillati</taxon>
        <taxon>Bacillota</taxon>
        <taxon>Bacilli</taxon>
        <taxon>Bacillales</taxon>
        <taxon>Staphylococcaceae</taxon>
        <taxon>Staphylococcus</taxon>
    </lineage>
</organism>
<dbReference type="OrthoDB" id="9803333at2"/>
<dbReference type="FunFam" id="3.40.50.720:FF:000084">
    <property type="entry name" value="Short-chain dehydrogenase reductase"/>
    <property type="match status" value="1"/>
</dbReference>
<dbReference type="PRINTS" id="PR00081">
    <property type="entry name" value="GDHRDH"/>
</dbReference>